<feature type="transmembrane region" description="Helical" evidence="1">
    <location>
        <begin position="15"/>
        <end position="37"/>
    </location>
</feature>
<evidence type="ECO:0000313" key="2">
    <source>
        <dbReference type="EMBL" id="GAA3742184.1"/>
    </source>
</evidence>
<proteinExistence type="predicted"/>
<name>A0ABP7FNS5_9MICO</name>
<keyword evidence="1" id="KW-0472">Membrane</keyword>
<sequence>MSAALSIVPAPMAGINLPFIITLAIAVVALVGIAVAVRRLRFAGTLNLSNASISAAAASLVLAGALLASVAVGAADPAAAAAPGESEGHSVVDDSVPFVPAESNVPDDGYLPVEIEDLEGLQLPTE</sequence>
<keyword evidence="1" id="KW-1133">Transmembrane helix</keyword>
<gene>
    <name evidence="2" type="ORF">GCM10022239_17200</name>
</gene>
<comment type="caution">
    <text evidence="2">The sequence shown here is derived from an EMBL/GenBank/DDBJ whole genome shotgun (WGS) entry which is preliminary data.</text>
</comment>
<keyword evidence="1" id="KW-0812">Transmembrane</keyword>
<keyword evidence="3" id="KW-1185">Reference proteome</keyword>
<dbReference type="Proteomes" id="UP001501004">
    <property type="component" value="Unassembled WGS sequence"/>
</dbReference>
<organism evidence="2 3">
    <name type="scientific">Leifsonella bigeumensis</name>
    <dbReference type="NCBI Taxonomy" id="433643"/>
    <lineage>
        <taxon>Bacteria</taxon>
        <taxon>Bacillati</taxon>
        <taxon>Actinomycetota</taxon>
        <taxon>Actinomycetes</taxon>
        <taxon>Micrococcales</taxon>
        <taxon>Microbacteriaceae</taxon>
        <taxon>Leifsonella</taxon>
    </lineage>
</organism>
<accession>A0ABP7FNS5</accession>
<protein>
    <submittedName>
        <fullName evidence="2">Uncharacterized protein</fullName>
    </submittedName>
</protein>
<evidence type="ECO:0000313" key="3">
    <source>
        <dbReference type="Proteomes" id="UP001501004"/>
    </source>
</evidence>
<reference evidence="3" key="1">
    <citation type="journal article" date="2019" name="Int. J. Syst. Evol. Microbiol.">
        <title>The Global Catalogue of Microorganisms (GCM) 10K type strain sequencing project: providing services to taxonomists for standard genome sequencing and annotation.</title>
        <authorList>
            <consortium name="The Broad Institute Genomics Platform"/>
            <consortium name="The Broad Institute Genome Sequencing Center for Infectious Disease"/>
            <person name="Wu L."/>
            <person name="Ma J."/>
        </authorList>
    </citation>
    <scope>NUCLEOTIDE SEQUENCE [LARGE SCALE GENOMIC DNA]</scope>
    <source>
        <strain evidence="3">JCM 16949</strain>
    </source>
</reference>
<feature type="transmembrane region" description="Helical" evidence="1">
    <location>
        <begin position="49"/>
        <end position="72"/>
    </location>
</feature>
<dbReference type="EMBL" id="BAABAE010000003">
    <property type="protein sequence ID" value="GAA3742184.1"/>
    <property type="molecule type" value="Genomic_DNA"/>
</dbReference>
<evidence type="ECO:0000256" key="1">
    <source>
        <dbReference type="SAM" id="Phobius"/>
    </source>
</evidence>